<keyword evidence="1" id="KW-0812">Transmembrane</keyword>
<proteinExistence type="predicted"/>
<accession>A0A6J5KWV9</accession>
<dbReference type="EMBL" id="LR796188">
    <property type="protein sequence ID" value="CAB4125393.1"/>
    <property type="molecule type" value="Genomic_DNA"/>
</dbReference>
<evidence type="ECO:0000256" key="1">
    <source>
        <dbReference type="SAM" id="Phobius"/>
    </source>
</evidence>
<feature type="transmembrane region" description="Helical" evidence="1">
    <location>
        <begin position="6"/>
        <end position="27"/>
    </location>
</feature>
<protein>
    <submittedName>
        <fullName evidence="2">Uncharacterized protein</fullName>
    </submittedName>
</protein>
<organism evidence="2">
    <name type="scientific">uncultured Caudovirales phage</name>
    <dbReference type="NCBI Taxonomy" id="2100421"/>
    <lineage>
        <taxon>Viruses</taxon>
        <taxon>Duplodnaviria</taxon>
        <taxon>Heunggongvirae</taxon>
        <taxon>Uroviricota</taxon>
        <taxon>Caudoviricetes</taxon>
        <taxon>Peduoviridae</taxon>
        <taxon>Maltschvirus</taxon>
        <taxon>Maltschvirus maltsch</taxon>
    </lineage>
</organism>
<gene>
    <name evidence="2" type="ORF">UFOVP54_128</name>
</gene>
<keyword evidence="1" id="KW-0472">Membrane</keyword>
<sequence>MGVFLIILIVAAVLAFIVFLISIAFFLSENGGIINDQIVVDYLDKLGNQFSVYHSEYSHRVDPNYSANVKKSIEKAPFAIRVVFPYYIEYVGAIPVWSKSKPRIDAMFETGIKSDWKRKKLGLE</sequence>
<evidence type="ECO:0000313" key="2">
    <source>
        <dbReference type="EMBL" id="CAB4125393.1"/>
    </source>
</evidence>
<reference evidence="2" key="1">
    <citation type="submission" date="2020-04" db="EMBL/GenBank/DDBJ databases">
        <authorList>
            <person name="Chiriac C."/>
            <person name="Salcher M."/>
            <person name="Ghai R."/>
            <person name="Kavagutti S V."/>
        </authorList>
    </citation>
    <scope>NUCLEOTIDE SEQUENCE</scope>
</reference>
<name>A0A6J5KWV9_9CAUD</name>
<keyword evidence="1" id="KW-1133">Transmembrane helix</keyword>